<name>A0A8J8NQI7_HALGN</name>
<dbReference type="Proteomes" id="UP000785679">
    <property type="component" value="Unassembled WGS sequence"/>
</dbReference>
<dbReference type="OrthoDB" id="10527918at2759"/>
<organism evidence="1 2">
    <name type="scientific">Halteria grandinella</name>
    <dbReference type="NCBI Taxonomy" id="5974"/>
    <lineage>
        <taxon>Eukaryota</taxon>
        <taxon>Sar</taxon>
        <taxon>Alveolata</taxon>
        <taxon>Ciliophora</taxon>
        <taxon>Intramacronucleata</taxon>
        <taxon>Spirotrichea</taxon>
        <taxon>Stichotrichia</taxon>
        <taxon>Sporadotrichida</taxon>
        <taxon>Halteriidae</taxon>
        <taxon>Halteria</taxon>
    </lineage>
</organism>
<evidence type="ECO:0000313" key="1">
    <source>
        <dbReference type="EMBL" id="TNV79228.1"/>
    </source>
</evidence>
<dbReference type="AlphaFoldDB" id="A0A8J8NQI7"/>
<sequence>MLAFPIHQKGLKNQLVIYNYYGVHHPSNGARKVFPVQGTNFYSLKQLCTKYVAASLERELRIFDVTAGTHVRTINTDQPYNFLHRVNPVGYNFEYGIQAEACIGYAYKEFFECGVTIEKGQLLEEFQFAKIQEQEAQRKKKVMKSIEGTKPKAIISYCQVEINQENFMVINPREEQDTVYYFKVSLVQ</sequence>
<accession>A0A8J8NQI7</accession>
<comment type="caution">
    <text evidence="1">The sequence shown here is derived from an EMBL/GenBank/DDBJ whole genome shotgun (WGS) entry which is preliminary data.</text>
</comment>
<protein>
    <submittedName>
        <fullName evidence="1">Uncharacterized protein</fullName>
    </submittedName>
</protein>
<gene>
    <name evidence="1" type="ORF">FGO68_gene10734</name>
</gene>
<proteinExistence type="predicted"/>
<reference evidence="1" key="1">
    <citation type="submission" date="2019-06" db="EMBL/GenBank/DDBJ databases">
        <authorList>
            <person name="Zheng W."/>
        </authorList>
    </citation>
    <scope>NUCLEOTIDE SEQUENCE</scope>
    <source>
        <strain evidence="1">QDHG01</strain>
    </source>
</reference>
<evidence type="ECO:0000313" key="2">
    <source>
        <dbReference type="Proteomes" id="UP000785679"/>
    </source>
</evidence>
<keyword evidence="2" id="KW-1185">Reference proteome</keyword>
<dbReference type="EMBL" id="RRYP01009203">
    <property type="protein sequence ID" value="TNV79228.1"/>
    <property type="molecule type" value="Genomic_DNA"/>
</dbReference>